<dbReference type="EMBL" id="RQGA01000014">
    <property type="protein sequence ID" value="TGL37601.1"/>
    <property type="molecule type" value="Genomic_DNA"/>
</dbReference>
<evidence type="ECO:0000313" key="3">
    <source>
        <dbReference type="EMBL" id="TGL37601.1"/>
    </source>
</evidence>
<evidence type="ECO:0000256" key="2">
    <source>
        <dbReference type="SAM" id="Phobius"/>
    </source>
</evidence>
<dbReference type="SUPFAM" id="SSF56935">
    <property type="entry name" value="Porins"/>
    <property type="match status" value="1"/>
</dbReference>
<organism evidence="3 4">
    <name type="scientific">Leptospira perdikensis</name>
    <dbReference type="NCBI Taxonomy" id="2484948"/>
    <lineage>
        <taxon>Bacteria</taxon>
        <taxon>Pseudomonadati</taxon>
        <taxon>Spirochaetota</taxon>
        <taxon>Spirochaetia</taxon>
        <taxon>Leptospirales</taxon>
        <taxon>Leptospiraceae</taxon>
        <taxon>Leptospira</taxon>
    </lineage>
</organism>
<evidence type="ECO:0008006" key="5">
    <source>
        <dbReference type="Google" id="ProtNLM"/>
    </source>
</evidence>
<feature type="region of interest" description="Disordered" evidence="1">
    <location>
        <begin position="39"/>
        <end position="63"/>
    </location>
</feature>
<keyword evidence="4" id="KW-1185">Reference proteome</keyword>
<feature type="transmembrane region" description="Helical" evidence="2">
    <location>
        <begin position="15"/>
        <end position="33"/>
    </location>
</feature>
<evidence type="ECO:0000256" key="1">
    <source>
        <dbReference type="SAM" id="MobiDB-lite"/>
    </source>
</evidence>
<sequence>MTPIPQGKKHRFEKVYPFFMMILFLLPIFSLAAGPKKKPAKESTEIPKELQTPETKLGETGPKESLPLSALEYKITGMFKTDFAYANNSVLSFGFDNLVAPTMAKRQVQARDSESRSGIYPTSSLLGTEITYGTKLKGVFEADFVDVSKSSAGPETKARVRQIYFKYTPNPSLEIFLGRTWDLFAGVFPHSFNSSAFMSATGNVGWQREQIGAWYKLGKFKFGTAIGTTGFHNDPQVKINVERNSMPTVAVRIDWFPTPTLMFTTSALGTKLKVSDPYTDTTRDGSFLHYDPSRQDPNATPISGLLQKESNKRTNLAAGGVSFGFTWKWGPLESKGEITYGANLNSVTASGISPFQSTTYGNEITDSQWGFLSGGYFNDAKASTRTKYNSPREVTGFLSFNYEVTKQFGIGIHAGVSRVTNPEVLVGADYNQLTISRSDSFQWTSNPRVMGALRENHDYGFRMYYDPDERVRFFFQTDLFRTFYKDVDRYSGQSAHIASYDPVTGAGELRDPGNKYVRASALGEAYSVRLGGLFRFDP</sequence>
<reference evidence="3" key="1">
    <citation type="journal article" date="2019" name="PLoS Negl. Trop. Dis.">
        <title>Revisiting the worldwide diversity of Leptospira species in the environment.</title>
        <authorList>
            <person name="Vincent A.T."/>
            <person name="Schiettekatte O."/>
            <person name="Bourhy P."/>
            <person name="Veyrier F.J."/>
            <person name="Picardeau M."/>
        </authorList>
    </citation>
    <scope>NUCLEOTIDE SEQUENCE [LARGE SCALE GENOMIC DNA]</scope>
    <source>
        <strain evidence="3">201702692</strain>
    </source>
</reference>
<keyword evidence="2" id="KW-0812">Transmembrane</keyword>
<dbReference type="Proteomes" id="UP000298125">
    <property type="component" value="Unassembled WGS sequence"/>
</dbReference>
<dbReference type="AlphaFoldDB" id="A0A4R9JEJ3"/>
<accession>A0A4R9JEJ3</accession>
<keyword evidence="2" id="KW-1133">Transmembrane helix</keyword>
<name>A0A4R9JEJ3_9LEPT</name>
<dbReference type="OrthoDB" id="313626at2"/>
<comment type="caution">
    <text evidence="3">The sequence shown here is derived from an EMBL/GenBank/DDBJ whole genome shotgun (WGS) entry which is preliminary data.</text>
</comment>
<gene>
    <name evidence="3" type="ORF">EHQ49_15385</name>
</gene>
<evidence type="ECO:0000313" key="4">
    <source>
        <dbReference type="Proteomes" id="UP000298125"/>
    </source>
</evidence>
<keyword evidence="2" id="KW-0472">Membrane</keyword>
<protein>
    <recommendedName>
        <fullName evidence="5">Porin</fullName>
    </recommendedName>
</protein>
<proteinExistence type="predicted"/>